<keyword evidence="2" id="KW-1185">Reference proteome</keyword>
<comment type="caution">
    <text evidence="1">The sequence shown here is derived from an EMBL/GenBank/DDBJ whole genome shotgun (WGS) entry which is preliminary data.</text>
</comment>
<dbReference type="AlphaFoldDB" id="A0AA39Z9C4"/>
<reference evidence="1" key="1">
    <citation type="submission" date="2023-06" db="EMBL/GenBank/DDBJ databases">
        <title>Genome-scale phylogeny and comparative genomics of the fungal order Sordariales.</title>
        <authorList>
            <consortium name="Lawrence Berkeley National Laboratory"/>
            <person name="Hensen N."/>
            <person name="Bonometti L."/>
            <person name="Westerberg I."/>
            <person name="Brannstrom I.O."/>
            <person name="Guillou S."/>
            <person name="Cros-Aarteil S."/>
            <person name="Calhoun S."/>
            <person name="Haridas S."/>
            <person name="Kuo A."/>
            <person name="Mondo S."/>
            <person name="Pangilinan J."/>
            <person name="Riley R."/>
            <person name="Labutti K."/>
            <person name="Andreopoulos B."/>
            <person name="Lipzen A."/>
            <person name="Chen C."/>
            <person name="Yanf M."/>
            <person name="Daum C."/>
            <person name="Ng V."/>
            <person name="Clum A."/>
            <person name="Steindorff A."/>
            <person name="Ohm R."/>
            <person name="Martin F."/>
            <person name="Silar P."/>
            <person name="Natvig D."/>
            <person name="Lalanne C."/>
            <person name="Gautier V."/>
            <person name="Ament-Velasquez S.L."/>
            <person name="Kruys A."/>
            <person name="Hutchinson M.I."/>
            <person name="Powell A.J."/>
            <person name="Barry K."/>
            <person name="Miller A.N."/>
            <person name="Grigoriev I.V."/>
            <person name="Debuchy R."/>
            <person name="Gladieux P."/>
            <person name="Thoren M.H."/>
            <person name="Johannesson H."/>
        </authorList>
    </citation>
    <scope>NUCLEOTIDE SEQUENCE</scope>
    <source>
        <strain evidence="1">CBS 307.81</strain>
    </source>
</reference>
<gene>
    <name evidence="1" type="ORF">QBC41DRAFT_148289</name>
</gene>
<sequence length="200" mass="22111">MSCPKVLASASRGQCHCCEKHWTLRIGPTATTTGPISEASCFLALSMQTIDAQGSHARSKLFKDRDGSRNRDFGDNSPGISPIYRWVRVVGIFMFWAKHRSRHTKAIEHTITVTAWSNQPSSKLIVDKRCVIIPGRWIRGTHTDTIVGTSTTAPVITTSHRNGMGSATPGLLNSDAPCLFTHLEQQNYLTEERTHVKAQP</sequence>
<name>A0AA39Z9C4_9PEZI</name>
<accession>A0AA39Z9C4</accession>
<evidence type="ECO:0000313" key="1">
    <source>
        <dbReference type="EMBL" id="KAK0666651.1"/>
    </source>
</evidence>
<evidence type="ECO:0000313" key="2">
    <source>
        <dbReference type="Proteomes" id="UP001174997"/>
    </source>
</evidence>
<proteinExistence type="predicted"/>
<organism evidence="1 2">
    <name type="scientific">Cercophora samala</name>
    <dbReference type="NCBI Taxonomy" id="330535"/>
    <lineage>
        <taxon>Eukaryota</taxon>
        <taxon>Fungi</taxon>
        <taxon>Dikarya</taxon>
        <taxon>Ascomycota</taxon>
        <taxon>Pezizomycotina</taxon>
        <taxon>Sordariomycetes</taxon>
        <taxon>Sordariomycetidae</taxon>
        <taxon>Sordariales</taxon>
        <taxon>Lasiosphaeriaceae</taxon>
        <taxon>Cercophora</taxon>
    </lineage>
</organism>
<dbReference type="Proteomes" id="UP001174997">
    <property type="component" value="Unassembled WGS sequence"/>
</dbReference>
<protein>
    <submittedName>
        <fullName evidence="1">Uncharacterized protein</fullName>
    </submittedName>
</protein>
<dbReference type="EMBL" id="JAULSY010000085">
    <property type="protein sequence ID" value="KAK0666651.1"/>
    <property type="molecule type" value="Genomic_DNA"/>
</dbReference>